<dbReference type="PANTHER" id="PTHR30269">
    <property type="entry name" value="TRANSMEMBRANE PROTEIN YFCA"/>
    <property type="match status" value="1"/>
</dbReference>
<dbReference type="AlphaFoldDB" id="E6TT25"/>
<dbReference type="GO" id="GO:0005886">
    <property type="term" value="C:plasma membrane"/>
    <property type="evidence" value="ECO:0007669"/>
    <property type="project" value="UniProtKB-SubCell"/>
</dbReference>
<reference evidence="9" key="1">
    <citation type="submission" date="2010-12" db="EMBL/GenBank/DDBJ databases">
        <title>Complete sequence of Bacillus cellulosilyticus DSM 2522.</title>
        <authorList>
            <consortium name="US DOE Joint Genome Institute"/>
            <person name="Lucas S."/>
            <person name="Copeland A."/>
            <person name="Lapidus A."/>
            <person name="Cheng J.-F."/>
            <person name="Bruce D."/>
            <person name="Goodwin L."/>
            <person name="Pitluck S."/>
            <person name="Chertkov O."/>
            <person name="Detter J.C."/>
            <person name="Han C."/>
            <person name="Tapia R."/>
            <person name="Land M."/>
            <person name="Hauser L."/>
            <person name="Jeffries C."/>
            <person name="Kyrpides N."/>
            <person name="Ivanova N."/>
            <person name="Mikhailova N."/>
            <person name="Brumm P."/>
            <person name="Mead D."/>
            <person name="Woyke T."/>
        </authorList>
    </citation>
    <scope>NUCLEOTIDE SEQUENCE [LARGE SCALE GENOMIC DNA]</scope>
    <source>
        <strain evidence="9">DSM 2522</strain>
    </source>
</reference>
<dbReference type="InterPro" id="IPR002781">
    <property type="entry name" value="TM_pro_TauE-like"/>
</dbReference>
<dbReference type="Pfam" id="PF01925">
    <property type="entry name" value="TauE"/>
    <property type="match status" value="1"/>
</dbReference>
<dbReference type="eggNOG" id="COG0730">
    <property type="taxonomic scope" value="Bacteria"/>
</dbReference>
<feature type="transmembrane region" description="Helical" evidence="8">
    <location>
        <begin position="102"/>
        <end position="123"/>
    </location>
</feature>
<dbReference type="EMBL" id="CP002394">
    <property type="protein sequence ID" value="ADU31933.1"/>
    <property type="molecule type" value="Genomic_DNA"/>
</dbReference>
<dbReference type="PANTHER" id="PTHR30269:SF37">
    <property type="entry name" value="MEMBRANE TRANSPORTER PROTEIN"/>
    <property type="match status" value="1"/>
</dbReference>
<evidence type="ECO:0000256" key="5">
    <source>
        <dbReference type="ARBA" id="ARBA00022692"/>
    </source>
</evidence>
<feature type="transmembrane region" description="Helical" evidence="8">
    <location>
        <begin position="6"/>
        <end position="34"/>
    </location>
</feature>
<keyword evidence="5 8" id="KW-0812">Transmembrane</keyword>
<feature type="transmembrane region" description="Helical" evidence="8">
    <location>
        <begin position="223"/>
        <end position="241"/>
    </location>
</feature>
<evidence type="ECO:0000313" key="10">
    <source>
        <dbReference type="Proteomes" id="UP000001401"/>
    </source>
</evidence>
<dbReference type="KEGG" id="bco:Bcell_3693"/>
<dbReference type="HOGENOM" id="CLU_054750_5_2_9"/>
<protein>
    <recommendedName>
        <fullName evidence="8">Probable membrane transporter protein</fullName>
    </recommendedName>
</protein>
<feature type="transmembrane region" description="Helical" evidence="8">
    <location>
        <begin position="74"/>
        <end position="95"/>
    </location>
</feature>
<evidence type="ECO:0000256" key="8">
    <source>
        <dbReference type="RuleBase" id="RU363041"/>
    </source>
</evidence>
<keyword evidence="4 8" id="KW-1003">Cell membrane</keyword>
<evidence type="ECO:0000256" key="2">
    <source>
        <dbReference type="ARBA" id="ARBA00009142"/>
    </source>
</evidence>
<dbReference type="RefSeq" id="WP_013490264.1">
    <property type="nucleotide sequence ID" value="NC_014829.1"/>
</dbReference>
<evidence type="ECO:0000256" key="7">
    <source>
        <dbReference type="ARBA" id="ARBA00023136"/>
    </source>
</evidence>
<feature type="transmembrane region" description="Helical" evidence="8">
    <location>
        <begin position="194"/>
        <end position="216"/>
    </location>
</feature>
<organism evidence="9 10">
    <name type="scientific">Evansella cellulosilytica (strain ATCC 21833 / DSM 2522 / FERM P-1141 / JCM 9156 / N-4)</name>
    <name type="common">Bacillus cellulosilyticus</name>
    <dbReference type="NCBI Taxonomy" id="649639"/>
    <lineage>
        <taxon>Bacteria</taxon>
        <taxon>Bacillati</taxon>
        <taxon>Bacillota</taxon>
        <taxon>Bacilli</taxon>
        <taxon>Bacillales</taxon>
        <taxon>Bacillaceae</taxon>
        <taxon>Evansella</taxon>
    </lineage>
</organism>
<evidence type="ECO:0000256" key="3">
    <source>
        <dbReference type="ARBA" id="ARBA00022448"/>
    </source>
</evidence>
<accession>E6TT25</accession>
<evidence type="ECO:0000256" key="6">
    <source>
        <dbReference type="ARBA" id="ARBA00022989"/>
    </source>
</evidence>
<name>E6TT25_EVAC2</name>
<evidence type="ECO:0000313" key="9">
    <source>
        <dbReference type="EMBL" id="ADU31933.1"/>
    </source>
</evidence>
<keyword evidence="3" id="KW-0813">Transport</keyword>
<keyword evidence="6 8" id="KW-1133">Transmembrane helix</keyword>
<dbReference type="Proteomes" id="UP000001401">
    <property type="component" value="Chromosome"/>
</dbReference>
<comment type="subcellular location">
    <subcellularLocation>
        <location evidence="1 8">Cell membrane</location>
        <topology evidence="1 8">Multi-pass membrane protein</topology>
    </subcellularLocation>
</comment>
<dbReference type="InterPro" id="IPR052017">
    <property type="entry name" value="TSUP"/>
</dbReference>
<feature type="transmembrane region" description="Helical" evidence="8">
    <location>
        <begin position="167"/>
        <end position="188"/>
    </location>
</feature>
<keyword evidence="7 8" id="KW-0472">Membrane</keyword>
<evidence type="ECO:0000256" key="1">
    <source>
        <dbReference type="ARBA" id="ARBA00004651"/>
    </source>
</evidence>
<proteinExistence type="inferred from homology"/>
<comment type="similarity">
    <text evidence="2 8">Belongs to the 4-toluene sulfonate uptake permease (TSUP) (TC 2.A.102) family.</text>
</comment>
<evidence type="ECO:0000256" key="4">
    <source>
        <dbReference type="ARBA" id="ARBA00022475"/>
    </source>
</evidence>
<sequence length="243" mass="26534">MNELFVILILGISIILFAGFIQGLTSFGFALFSIPILSKVIPLDVVVPIITLLCLISNAFIVYTVRRYIHFKEIWILTLASTLAVPLGVRLLIIVDISLLKIAIGVIIICVAVLMLKGVTFHVDNQKIASIPVGFLSGVLNGSLSLSGPPVALFLNNQQVEKQVFRANIATYSLILNMMTIASFSYSGMMNSEVLTYSITFIPAMIIGLIIGINMLKVVNESLFKRITLYLIIASGIWTLISA</sequence>
<feature type="transmembrane region" description="Helical" evidence="8">
    <location>
        <begin position="41"/>
        <end position="62"/>
    </location>
</feature>
<dbReference type="OrthoDB" id="7843147at2"/>
<keyword evidence="10" id="KW-1185">Reference proteome</keyword>
<gene>
    <name evidence="9" type="ordered locus">Bcell_3693</name>
</gene>